<gene>
    <name evidence="2" type="ORF">E2C01_071757</name>
</gene>
<proteinExistence type="predicted"/>
<reference evidence="2 3" key="1">
    <citation type="submission" date="2019-05" db="EMBL/GenBank/DDBJ databases">
        <title>Another draft genome of Portunus trituberculatus and its Hox gene families provides insights of decapod evolution.</title>
        <authorList>
            <person name="Jeong J.-H."/>
            <person name="Song I."/>
            <person name="Kim S."/>
            <person name="Choi T."/>
            <person name="Kim D."/>
            <person name="Ryu S."/>
            <person name="Kim W."/>
        </authorList>
    </citation>
    <scope>NUCLEOTIDE SEQUENCE [LARGE SCALE GENOMIC DNA]</scope>
    <source>
        <tissue evidence="2">Muscle</tissue>
    </source>
</reference>
<dbReference type="EMBL" id="VSRR010045559">
    <property type="protein sequence ID" value="MPC77306.1"/>
    <property type="molecule type" value="Genomic_DNA"/>
</dbReference>
<dbReference type="Proteomes" id="UP000324222">
    <property type="component" value="Unassembled WGS sequence"/>
</dbReference>
<organism evidence="2 3">
    <name type="scientific">Portunus trituberculatus</name>
    <name type="common">Swimming crab</name>
    <name type="synonym">Neptunus trituberculatus</name>
    <dbReference type="NCBI Taxonomy" id="210409"/>
    <lineage>
        <taxon>Eukaryota</taxon>
        <taxon>Metazoa</taxon>
        <taxon>Ecdysozoa</taxon>
        <taxon>Arthropoda</taxon>
        <taxon>Crustacea</taxon>
        <taxon>Multicrustacea</taxon>
        <taxon>Malacostraca</taxon>
        <taxon>Eumalacostraca</taxon>
        <taxon>Eucarida</taxon>
        <taxon>Decapoda</taxon>
        <taxon>Pleocyemata</taxon>
        <taxon>Brachyura</taxon>
        <taxon>Eubrachyura</taxon>
        <taxon>Portunoidea</taxon>
        <taxon>Portunidae</taxon>
        <taxon>Portuninae</taxon>
        <taxon>Portunus</taxon>
    </lineage>
</organism>
<evidence type="ECO:0000256" key="1">
    <source>
        <dbReference type="SAM" id="MobiDB-lite"/>
    </source>
</evidence>
<evidence type="ECO:0000313" key="3">
    <source>
        <dbReference type="Proteomes" id="UP000324222"/>
    </source>
</evidence>
<sequence length="143" mass="15146">MKTRHGTEGAKGLASSFLKAEHLVEPSILPALSQNFPVAPPAFSSLSQAHSGPPETSLTRPKNFSGLSNSILSFKSFPPPVLNLLQPPSTSLSSITSMNQASTALSFFSSSSSTSFINFQAAQAVLHSPPRDARCPPLFHVKL</sequence>
<comment type="caution">
    <text evidence="2">The sequence shown here is derived from an EMBL/GenBank/DDBJ whole genome shotgun (WGS) entry which is preliminary data.</text>
</comment>
<accession>A0A5B7I5W7</accession>
<evidence type="ECO:0000313" key="2">
    <source>
        <dbReference type="EMBL" id="MPC77306.1"/>
    </source>
</evidence>
<feature type="region of interest" description="Disordered" evidence="1">
    <location>
        <begin position="43"/>
        <end position="62"/>
    </location>
</feature>
<keyword evidence="3" id="KW-1185">Reference proteome</keyword>
<dbReference type="AlphaFoldDB" id="A0A5B7I5W7"/>
<protein>
    <submittedName>
        <fullName evidence="2">Uncharacterized protein</fullName>
    </submittedName>
</protein>
<feature type="compositionally biased region" description="Polar residues" evidence="1">
    <location>
        <begin position="44"/>
        <end position="62"/>
    </location>
</feature>
<name>A0A5B7I5W7_PORTR</name>